<evidence type="ECO:0000313" key="7">
    <source>
        <dbReference type="Proteomes" id="UP000598032"/>
    </source>
</evidence>
<feature type="domain" description="HTH tetR-type" evidence="5">
    <location>
        <begin position="1"/>
        <end position="39"/>
    </location>
</feature>
<evidence type="ECO:0000259" key="5">
    <source>
        <dbReference type="PROSITE" id="PS50977"/>
    </source>
</evidence>
<evidence type="ECO:0000256" key="2">
    <source>
        <dbReference type="ARBA" id="ARBA00023125"/>
    </source>
</evidence>
<dbReference type="EMBL" id="CAJHCP010000014">
    <property type="protein sequence ID" value="CAD6555273.1"/>
    <property type="molecule type" value="Genomic_DNA"/>
</dbReference>
<evidence type="ECO:0000256" key="1">
    <source>
        <dbReference type="ARBA" id="ARBA00023015"/>
    </source>
</evidence>
<evidence type="ECO:0000256" key="3">
    <source>
        <dbReference type="ARBA" id="ARBA00023163"/>
    </source>
</evidence>
<evidence type="ECO:0000313" key="6">
    <source>
        <dbReference type="EMBL" id="CAD6555273.1"/>
    </source>
</evidence>
<dbReference type="Gene3D" id="1.10.357.10">
    <property type="entry name" value="Tetracycline Repressor, domain 2"/>
    <property type="match status" value="1"/>
</dbReference>
<dbReference type="InterPro" id="IPR001647">
    <property type="entry name" value="HTH_TetR"/>
</dbReference>
<organism evidence="6 7">
    <name type="scientific">Paraburkholderia metrosideri</name>
    <dbReference type="NCBI Taxonomy" id="580937"/>
    <lineage>
        <taxon>Bacteria</taxon>
        <taxon>Pseudomonadati</taxon>
        <taxon>Pseudomonadota</taxon>
        <taxon>Betaproteobacteria</taxon>
        <taxon>Burkholderiales</taxon>
        <taxon>Burkholderiaceae</taxon>
        <taxon>Paraburkholderia</taxon>
    </lineage>
</organism>
<dbReference type="Pfam" id="PF00440">
    <property type="entry name" value="TetR_N"/>
    <property type="match status" value="1"/>
</dbReference>
<evidence type="ECO:0000256" key="4">
    <source>
        <dbReference type="PROSITE-ProRule" id="PRU00335"/>
    </source>
</evidence>
<keyword evidence="2 4" id="KW-0238">DNA-binding</keyword>
<protein>
    <recommendedName>
        <fullName evidence="5">HTH tetR-type domain-containing protein</fullName>
    </recommendedName>
</protein>
<dbReference type="Proteomes" id="UP000598032">
    <property type="component" value="Unassembled WGS sequence"/>
</dbReference>
<accession>A0ABM8P3J4</accession>
<gene>
    <name evidence="6" type="ORF">LMG28140_05645</name>
</gene>
<name>A0ABM8P3J4_9BURK</name>
<keyword evidence="1" id="KW-0805">Transcription regulation</keyword>
<keyword evidence="3" id="KW-0804">Transcription</keyword>
<keyword evidence="7" id="KW-1185">Reference proteome</keyword>
<dbReference type="InterPro" id="IPR050109">
    <property type="entry name" value="HTH-type_TetR-like_transc_reg"/>
</dbReference>
<sequence>MSIREVISVAGVGAGSFYEYFSSKETLAAICIHLRIKEIAAAMRASLMKSSGAPLPERVDALLAAQTEAPLLEAEQWSALFLLERRVSRIEAFRKLYAEFVQMWSELLATGPGWPDGAPIHEAAFAAHSIAYGLVSQALITRAVDIDPVALQRVLRNAVHGYLSLQAPHAYRLYRFDV</sequence>
<reference evidence="6 7" key="1">
    <citation type="submission" date="2020-10" db="EMBL/GenBank/DDBJ databases">
        <authorList>
            <person name="Peeters C."/>
        </authorList>
    </citation>
    <scope>NUCLEOTIDE SEQUENCE [LARGE SCALE GENOMIC DNA]</scope>
    <source>
        <strain evidence="6 7">LMG 28140</strain>
    </source>
</reference>
<comment type="caution">
    <text evidence="6">The sequence shown here is derived from an EMBL/GenBank/DDBJ whole genome shotgun (WGS) entry which is preliminary data.</text>
</comment>
<dbReference type="InterPro" id="IPR009057">
    <property type="entry name" value="Homeodomain-like_sf"/>
</dbReference>
<dbReference type="PANTHER" id="PTHR30055">
    <property type="entry name" value="HTH-TYPE TRANSCRIPTIONAL REGULATOR RUTR"/>
    <property type="match status" value="1"/>
</dbReference>
<proteinExistence type="predicted"/>
<feature type="DNA-binding region" description="H-T-H motif" evidence="4">
    <location>
        <begin position="2"/>
        <end position="21"/>
    </location>
</feature>
<dbReference type="PANTHER" id="PTHR30055:SF234">
    <property type="entry name" value="HTH-TYPE TRANSCRIPTIONAL REGULATOR BETI"/>
    <property type="match status" value="1"/>
</dbReference>
<dbReference type="SUPFAM" id="SSF46689">
    <property type="entry name" value="Homeodomain-like"/>
    <property type="match status" value="1"/>
</dbReference>
<dbReference type="PROSITE" id="PS50977">
    <property type="entry name" value="HTH_TETR_2"/>
    <property type="match status" value="1"/>
</dbReference>